<evidence type="ECO:0000313" key="2">
    <source>
        <dbReference type="EMBL" id="CAB5209279.1"/>
    </source>
</evidence>
<evidence type="ECO:0000313" key="1">
    <source>
        <dbReference type="EMBL" id="CAB4125839.1"/>
    </source>
</evidence>
<reference evidence="2" key="1">
    <citation type="submission" date="2020-05" db="EMBL/GenBank/DDBJ databases">
        <authorList>
            <person name="Chiriac C."/>
            <person name="Salcher M."/>
            <person name="Ghai R."/>
            <person name="Kavagutti S V."/>
        </authorList>
    </citation>
    <scope>NUCLEOTIDE SEQUENCE</scope>
</reference>
<proteinExistence type="predicted"/>
<dbReference type="EMBL" id="LR798231">
    <property type="protein sequence ID" value="CAB5209279.1"/>
    <property type="molecule type" value="Genomic_DNA"/>
</dbReference>
<accession>A0A6J7WE28</accession>
<gene>
    <name evidence="2" type="ORF">UFOVP181_399</name>
    <name evidence="1" type="ORF">UFOVP57_240</name>
</gene>
<name>A0A6J7WE28_9CAUD</name>
<organism evidence="2">
    <name type="scientific">uncultured Caudovirales phage</name>
    <dbReference type="NCBI Taxonomy" id="2100421"/>
    <lineage>
        <taxon>Viruses</taxon>
        <taxon>Duplodnaviria</taxon>
        <taxon>Heunggongvirae</taxon>
        <taxon>Uroviricota</taxon>
        <taxon>Caudoviricetes</taxon>
        <taxon>Peduoviridae</taxon>
        <taxon>Maltschvirus</taxon>
        <taxon>Maltschvirus maltsch</taxon>
    </lineage>
</organism>
<sequence>MTKKLEEILNLPESKKIIKAEEKKAERAAAPAPLLRDISEYDKIAASLPQVKGLGDAADSEFDALAQRATDAYDDLIDLGMNVEARYSSRIFEVAASMLKNAIDAKSAKIDKKLKMIELQLKKQKLDQDANTADDNGIPLSGDGVIITDRNSLLEKLKQMK</sequence>
<dbReference type="EMBL" id="LR796187">
    <property type="protein sequence ID" value="CAB4125839.1"/>
    <property type="molecule type" value="Genomic_DNA"/>
</dbReference>
<protein>
    <submittedName>
        <fullName evidence="2">Uncharacterized protein</fullName>
    </submittedName>
</protein>